<proteinExistence type="inferred from homology"/>
<accession>A0A953HPS1</accession>
<dbReference type="RefSeq" id="WP_222581064.1">
    <property type="nucleotide sequence ID" value="NZ_JAHVHU010000015.1"/>
</dbReference>
<comment type="similarity">
    <text evidence="1 4">Belongs to the glycosyl hydrolase 28 family.</text>
</comment>
<reference evidence="5" key="1">
    <citation type="submission" date="2021-06" db="EMBL/GenBank/DDBJ databases">
        <title>44 bacteria genomes isolated from Dapeng, Shenzhen.</title>
        <authorList>
            <person name="Zheng W."/>
            <person name="Yu S."/>
            <person name="Huang Y."/>
        </authorList>
    </citation>
    <scope>NUCLEOTIDE SEQUENCE</scope>
    <source>
        <strain evidence="5">DP5N28-2</strain>
    </source>
</reference>
<dbReference type="AlphaFoldDB" id="A0A953HPS1"/>
<comment type="caution">
    <text evidence="5">The sequence shown here is derived from an EMBL/GenBank/DDBJ whole genome shotgun (WGS) entry which is preliminary data.</text>
</comment>
<dbReference type="Proteomes" id="UP000753961">
    <property type="component" value="Unassembled WGS sequence"/>
</dbReference>
<dbReference type="SUPFAM" id="SSF51126">
    <property type="entry name" value="Pectin lyase-like"/>
    <property type="match status" value="1"/>
</dbReference>
<dbReference type="PANTHER" id="PTHR31339:SF9">
    <property type="entry name" value="PLASMIN AND FIBRONECTIN-BINDING PROTEIN A"/>
    <property type="match status" value="1"/>
</dbReference>
<dbReference type="GO" id="GO:0005975">
    <property type="term" value="P:carbohydrate metabolic process"/>
    <property type="evidence" value="ECO:0007669"/>
    <property type="project" value="InterPro"/>
</dbReference>
<dbReference type="InterPro" id="IPR000743">
    <property type="entry name" value="Glyco_hydro_28"/>
</dbReference>
<dbReference type="EMBL" id="JAHVHU010000015">
    <property type="protein sequence ID" value="MBY5959527.1"/>
    <property type="molecule type" value="Genomic_DNA"/>
</dbReference>
<dbReference type="InterPro" id="IPR051801">
    <property type="entry name" value="GH28_Enzymes"/>
</dbReference>
<evidence type="ECO:0000256" key="4">
    <source>
        <dbReference type="RuleBase" id="RU361169"/>
    </source>
</evidence>
<name>A0A953HPS1_9BACT</name>
<dbReference type="PANTHER" id="PTHR31339">
    <property type="entry name" value="PECTIN LYASE-RELATED"/>
    <property type="match status" value="1"/>
</dbReference>
<dbReference type="InterPro" id="IPR012334">
    <property type="entry name" value="Pectin_lyas_fold"/>
</dbReference>
<keyword evidence="6" id="KW-1185">Reference proteome</keyword>
<gene>
    <name evidence="5" type="ORF">KUV50_15350</name>
</gene>
<organism evidence="5 6">
    <name type="scientific">Membranihabitans marinus</name>
    <dbReference type="NCBI Taxonomy" id="1227546"/>
    <lineage>
        <taxon>Bacteria</taxon>
        <taxon>Pseudomonadati</taxon>
        <taxon>Bacteroidota</taxon>
        <taxon>Saprospiria</taxon>
        <taxon>Saprospirales</taxon>
        <taxon>Saprospiraceae</taxon>
        <taxon>Membranihabitans</taxon>
    </lineage>
</organism>
<dbReference type="Gene3D" id="2.160.20.10">
    <property type="entry name" value="Single-stranded right-handed beta-helix, Pectin lyase-like"/>
    <property type="match status" value="1"/>
</dbReference>
<dbReference type="Pfam" id="PF00295">
    <property type="entry name" value="Glyco_hydro_28"/>
    <property type="match status" value="1"/>
</dbReference>
<keyword evidence="2 4" id="KW-0378">Hydrolase</keyword>
<evidence type="ECO:0000313" key="6">
    <source>
        <dbReference type="Proteomes" id="UP000753961"/>
    </source>
</evidence>
<keyword evidence="3 4" id="KW-0326">Glycosidase</keyword>
<sequence>MMIRIFIFTIVLCFNWGLSVQGKDYKASLFGIKSDGITLNTGSIQTAIDFISQEGGGRLVFYVGRYLTGSIELKSNVTIHLEEGAVLVGVPSIYDYYSAGNFRSLLYSKDQANISVTGKGVIMGNGRSLIKSRNEQKKNGYLPSNSKDGLPGLVQFVNCDSVVLTGIILTESGGDVVSVHGSNHVNIAGLTIKNKGYSARGMTLSGNRHIALTNSYFETDGIELEFLSKNQDLRIDDTKNEFGEILKRP</sequence>
<evidence type="ECO:0000256" key="2">
    <source>
        <dbReference type="ARBA" id="ARBA00022801"/>
    </source>
</evidence>
<evidence type="ECO:0000313" key="5">
    <source>
        <dbReference type="EMBL" id="MBY5959527.1"/>
    </source>
</evidence>
<dbReference type="InterPro" id="IPR011050">
    <property type="entry name" value="Pectin_lyase_fold/virulence"/>
</dbReference>
<dbReference type="GO" id="GO:0004650">
    <property type="term" value="F:polygalacturonase activity"/>
    <property type="evidence" value="ECO:0007669"/>
    <property type="project" value="InterPro"/>
</dbReference>
<evidence type="ECO:0000256" key="3">
    <source>
        <dbReference type="ARBA" id="ARBA00023295"/>
    </source>
</evidence>
<protein>
    <submittedName>
        <fullName evidence="5">Uncharacterized protein</fullName>
    </submittedName>
</protein>
<evidence type="ECO:0000256" key="1">
    <source>
        <dbReference type="ARBA" id="ARBA00008834"/>
    </source>
</evidence>